<dbReference type="RefSeq" id="XP_007334582.1">
    <property type="nucleotide sequence ID" value="XM_007334520.1"/>
</dbReference>
<dbReference type="GeneID" id="18825224"/>
<feature type="domain" description="Yeast cell wall synthesis Kre9/Knh1-like N-terminal" evidence="3">
    <location>
        <begin position="33"/>
        <end position="120"/>
    </location>
</feature>
<organism evidence="4 5">
    <name type="scientific">Agaricus bisporus var. burnettii (strain JB137-S8 / ATCC MYA-4627 / FGSC 10392)</name>
    <name type="common">White button mushroom</name>
    <dbReference type="NCBI Taxonomy" id="597362"/>
    <lineage>
        <taxon>Eukaryota</taxon>
        <taxon>Fungi</taxon>
        <taxon>Dikarya</taxon>
        <taxon>Basidiomycota</taxon>
        <taxon>Agaricomycotina</taxon>
        <taxon>Agaricomycetes</taxon>
        <taxon>Agaricomycetidae</taxon>
        <taxon>Agaricales</taxon>
        <taxon>Agaricineae</taxon>
        <taxon>Agaricaceae</taxon>
        <taxon>Agaricus</taxon>
    </lineage>
</organism>
<gene>
    <name evidence="4" type="ORF">AGABI1DRAFT_116739</name>
</gene>
<evidence type="ECO:0000313" key="4">
    <source>
        <dbReference type="EMBL" id="EKM74763.1"/>
    </source>
</evidence>
<name>K5WVF8_AGABU</name>
<keyword evidence="2" id="KW-0812">Transmembrane</keyword>
<evidence type="ECO:0000256" key="1">
    <source>
        <dbReference type="ARBA" id="ARBA00022729"/>
    </source>
</evidence>
<feature type="transmembrane region" description="Helical" evidence="2">
    <location>
        <begin position="173"/>
        <end position="191"/>
    </location>
</feature>
<reference evidence="5" key="1">
    <citation type="journal article" date="2012" name="Proc. Natl. Acad. Sci. U.S.A.">
        <title>Genome sequence of the button mushroom Agaricus bisporus reveals mechanisms governing adaptation to a humic-rich ecological niche.</title>
        <authorList>
            <person name="Morin E."/>
            <person name="Kohler A."/>
            <person name="Baker A.R."/>
            <person name="Foulongne-Oriol M."/>
            <person name="Lombard V."/>
            <person name="Nagy L.G."/>
            <person name="Ohm R.A."/>
            <person name="Patyshakuliyeva A."/>
            <person name="Brun A."/>
            <person name="Aerts A.L."/>
            <person name="Bailey A.M."/>
            <person name="Billette C."/>
            <person name="Coutinho P.M."/>
            <person name="Deakin G."/>
            <person name="Doddapaneni H."/>
            <person name="Floudas D."/>
            <person name="Grimwood J."/>
            <person name="Hilden K."/>
            <person name="Kuees U."/>
            <person name="LaButti K.M."/>
            <person name="Lapidus A."/>
            <person name="Lindquist E.A."/>
            <person name="Lucas S.M."/>
            <person name="Murat C."/>
            <person name="Riley R.W."/>
            <person name="Salamov A.A."/>
            <person name="Schmutz J."/>
            <person name="Subramanian V."/>
            <person name="Woesten H.A.B."/>
            <person name="Xu J."/>
            <person name="Eastwood D.C."/>
            <person name="Foster G.D."/>
            <person name="Sonnenberg A.S."/>
            <person name="Cullen D."/>
            <person name="de Vries R.P."/>
            <person name="Lundell T."/>
            <person name="Hibbett D.S."/>
            <person name="Henrissat B."/>
            <person name="Burton K.S."/>
            <person name="Kerrigan R.W."/>
            <person name="Challen M.P."/>
            <person name="Grigoriev I.V."/>
            <person name="Martin F."/>
        </authorList>
    </citation>
    <scope>NUCLEOTIDE SEQUENCE [LARGE SCALE GENOMIC DNA]</scope>
    <source>
        <strain evidence="5">JB137-S8 / ATCC MYA-4627 / FGSC 10392</strain>
    </source>
</reference>
<evidence type="ECO:0000313" key="5">
    <source>
        <dbReference type="Proteomes" id="UP000008493"/>
    </source>
</evidence>
<keyword evidence="5" id="KW-1185">Reference proteome</keyword>
<evidence type="ECO:0000256" key="2">
    <source>
        <dbReference type="SAM" id="Phobius"/>
    </source>
</evidence>
<dbReference type="InParanoid" id="K5WVF8"/>
<dbReference type="eggNOG" id="ENOG502SRRV">
    <property type="taxonomic scope" value="Eukaryota"/>
</dbReference>
<keyword evidence="2" id="KW-0472">Membrane</keyword>
<dbReference type="OMA" id="THGVMYA"/>
<accession>K5WVF8</accession>
<dbReference type="InterPro" id="IPR018466">
    <property type="entry name" value="Kre9/Knh1-like_N"/>
</dbReference>
<dbReference type="OrthoDB" id="2581067at2759"/>
<feature type="transmembrane region" description="Helical" evidence="2">
    <location>
        <begin position="7"/>
        <end position="30"/>
    </location>
</feature>
<dbReference type="EMBL" id="JH971428">
    <property type="protein sequence ID" value="EKM74763.1"/>
    <property type="molecule type" value="Genomic_DNA"/>
</dbReference>
<keyword evidence="2" id="KW-1133">Transmembrane helix</keyword>
<evidence type="ECO:0000259" key="3">
    <source>
        <dbReference type="Pfam" id="PF10342"/>
    </source>
</evidence>
<protein>
    <recommendedName>
        <fullName evidence="3">Yeast cell wall synthesis Kre9/Knh1-like N-terminal domain-containing protein</fullName>
    </recommendedName>
</protein>
<dbReference type="Proteomes" id="UP000008493">
    <property type="component" value="Unassembled WGS sequence"/>
</dbReference>
<dbReference type="AlphaFoldDB" id="K5WVF8"/>
<dbReference type="Pfam" id="PF10342">
    <property type="entry name" value="Kre9_KNH"/>
    <property type="match status" value="1"/>
</dbReference>
<dbReference type="KEGG" id="abp:AGABI1DRAFT116739"/>
<dbReference type="HOGENOM" id="CLU_115517_0_0_1"/>
<proteinExistence type="predicted"/>
<keyword evidence="1" id="KW-0732">Signal</keyword>
<sequence length="195" mass="21186">MPYSRPLYACTLISVFLFFITTSVSAYFLIDEPSTDTQWVNNEAYSMRWKKGRLDGIVTFDVEMARLNSDGLVLVAKNVPAAQESLNIFVQDLPSGDDYFLVFINSTHGVMYATSPRFSILDSGSNPTNKGLEPDSTVPTVTVSGGPNPTKAFSTTFPALPQNGAVGIWPGSWELLIIGFTSLLCVLAGGVRTML</sequence>